<evidence type="ECO:0000256" key="4">
    <source>
        <dbReference type="ARBA" id="ARBA00022759"/>
    </source>
</evidence>
<evidence type="ECO:0000259" key="7">
    <source>
        <dbReference type="Pfam" id="PF17917"/>
    </source>
</evidence>
<keyword evidence="6" id="KW-0695">RNA-directed DNA polymerase</keyword>
<keyword evidence="2" id="KW-0548">Nucleotidyltransferase</keyword>
<keyword evidence="4" id="KW-0255">Endonuclease</keyword>
<protein>
    <recommendedName>
        <fullName evidence="7">Reverse transcriptase RNase H-like domain-containing protein</fullName>
    </recommendedName>
</protein>
<dbReference type="InterPro" id="IPR041373">
    <property type="entry name" value="RT_RNaseH"/>
</dbReference>
<dbReference type="GO" id="GO:0016787">
    <property type="term" value="F:hydrolase activity"/>
    <property type="evidence" value="ECO:0007669"/>
    <property type="project" value="UniProtKB-KW"/>
</dbReference>
<reference evidence="8" key="1">
    <citation type="submission" date="2023-08" db="EMBL/GenBank/DDBJ databases">
        <authorList>
            <person name="Alioto T."/>
            <person name="Alioto T."/>
            <person name="Gomez Garrido J."/>
        </authorList>
    </citation>
    <scope>NUCLEOTIDE SEQUENCE</scope>
</reference>
<keyword evidence="9" id="KW-1185">Reference proteome</keyword>
<keyword evidence="3" id="KW-0540">Nuclease</keyword>
<dbReference type="GO" id="GO:0003964">
    <property type="term" value="F:RNA-directed DNA polymerase activity"/>
    <property type="evidence" value="ECO:0007669"/>
    <property type="project" value="UniProtKB-KW"/>
</dbReference>
<evidence type="ECO:0000256" key="2">
    <source>
        <dbReference type="ARBA" id="ARBA00022695"/>
    </source>
</evidence>
<dbReference type="Proteomes" id="UP001162480">
    <property type="component" value="Chromosome 10"/>
</dbReference>
<accession>A0AA36B846</accession>
<name>A0AA36B846_OCTVU</name>
<feature type="domain" description="Reverse transcriptase RNase H-like" evidence="7">
    <location>
        <begin position="107"/>
        <end position="203"/>
    </location>
</feature>
<keyword evidence="1" id="KW-0808">Transferase</keyword>
<dbReference type="InterPro" id="IPR043502">
    <property type="entry name" value="DNA/RNA_pol_sf"/>
</dbReference>
<organism evidence="8 9">
    <name type="scientific">Octopus vulgaris</name>
    <name type="common">Common octopus</name>
    <dbReference type="NCBI Taxonomy" id="6645"/>
    <lineage>
        <taxon>Eukaryota</taxon>
        <taxon>Metazoa</taxon>
        <taxon>Spiralia</taxon>
        <taxon>Lophotrochozoa</taxon>
        <taxon>Mollusca</taxon>
        <taxon>Cephalopoda</taxon>
        <taxon>Coleoidea</taxon>
        <taxon>Octopodiformes</taxon>
        <taxon>Octopoda</taxon>
        <taxon>Incirrata</taxon>
        <taxon>Octopodidae</taxon>
        <taxon>Octopus</taxon>
    </lineage>
</organism>
<gene>
    <name evidence="8" type="ORF">OCTVUL_1B017537</name>
</gene>
<dbReference type="PANTHER" id="PTHR37984">
    <property type="entry name" value="PROTEIN CBG26694"/>
    <property type="match status" value="1"/>
</dbReference>
<dbReference type="CDD" id="cd09274">
    <property type="entry name" value="RNase_HI_RT_Ty3"/>
    <property type="match status" value="1"/>
</dbReference>
<evidence type="ECO:0000256" key="5">
    <source>
        <dbReference type="ARBA" id="ARBA00022801"/>
    </source>
</evidence>
<keyword evidence="5" id="KW-0378">Hydrolase</keyword>
<dbReference type="Pfam" id="PF17917">
    <property type="entry name" value="RT_RNaseH"/>
    <property type="match status" value="1"/>
</dbReference>
<dbReference type="PANTHER" id="PTHR37984:SF5">
    <property type="entry name" value="PROTEIN NYNRIN-LIKE"/>
    <property type="match status" value="1"/>
</dbReference>
<dbReference type="InterPro" id="IPR043128">
    <property type="entry name" value="Rev_trsase/Diguanyl_cyclase"/>
</dbReference>
<dbReference type="SUPFAM" id="SSF56672">
    <property type="entry name" value="DNA/RNA polymerases"/>
    <property type="match status" value="1"/>
</dbReference>
<sequence length="275" mass="31528">MNENKCVYSTTLDFLGYRISHNTLSPDLERLAPLFNLPTPTDQKSLKHIVGMFSYYAKWISKFSDKIYLLNNLSKFPLNSQQVKAFESLKVELANAAIQAIDENILFTIEMDASDFAISATLSQDGRPVAFHSHTLQGSEQYHSSVEKEAQAIIESIHHWRHFLLGRHFTLITNQCSVAFMYNYKATSKIENDKIMRWHIALSPNSYDIHYHPRSSNIALDAFTRVRCSAISSHSLYELHAALCRPGVVCLHHFIRSRNLPYSLENMKQICRNSS</sequence>
<evidence type="ECO:0000256" key="6">
    <source>
        <dbReference type="ARBA" id="ARBA00022918"/>
    </source>
</evidence>
<dbReference type="EMBL" id="OX597823">
    <property type="protein sequence ID" value="CAI9729600.1"/>
    <property type="molecule type" value="Genomic_DNA"/>
</dbReference>
<evidence type="ECO:0000313" key="8">
    <source>
        <dbReference type="EMBL" id="CAI9729600.1"/>
    </source>
</evidence>
<evidence type="ECO:0000313" key="9">
    <source>
        <dbReference type="Proteomes" id="UP001162480"/>
    </source>
</evidence>
<evidence type="ECO:0000256" key="3">
    <source>
        <dbReference type="ARBA" id="ARBA00022722"/>
    </source>
</evidence>
<dbReference type="InterPro" id="IPR050951">
    <property type="entry name" value="Retrovirus_Pol_polyprotein"/>
</dbReference>
<proteinExistence type="predicted"/>
<dbReference type="AlphaFoldDB" id="A0AA36B846"/>
<evidence type="ECO:0000256" key="1">
    <source>
        <dbReference type="ARBA" id="ARBA00022679"/>
    </source>
</evidence>
<dbReference type="GO" id="GO:0004519">
    <property type="term" value="F:endonuclease activity"/>
    <property type="evidence" value="ECO:0007669"/>
    <property type="project" value="UniProtKB-KW"/>
</dbReference>
<dbReference type="Gene3D" id="3.30.70.270">
    <property type="match status" value="1"/>
</dbReference>